<dbReference type="GO" id="GO:0009898">
    <property type="term" value="C:cytoplasmic side of plasma membrane"/>
    <property type="evidence" value="ECO:0007669"/>
    <property type="project" value="TreeGrafter"/>
</dbReference>
<dbReference type="GO" id="GO:0005829">
    <property type="term" value="C:cytosol"/>
    <property type="evidence" value="ECO:0007669"/>
    <property type="project" value="TreeGrafter"/>
</dbReference>
<keyword evidence="3" id="KW-1185">Reference proteome</keyword>
<feature type="compositionally biased region" description="Pro residues" evidence="1">
    <location>
        <begin position="137"/>
        <end position="154"/>
    </location>
</feature>
<sequence>MTLNDVVVPIEIQTFSTEEGTVNGQPVTKGNYRTIHDACIALAVPLAQRAGAPLLTHAVDTIGSPLEYWLHVHPDGQATPAGPIPEPRQDPAEAGSSMTRAERRRHAAEQDGRAAPNLESPTPAAPPTPAVPVASASPPPPAAAAPPVAAPPSPTLDDLLATRPAPPEDPAQLGWRAAVRKLTGGLITLRPNEFEVARRRGIAAVQRSLAGPRTVVVINPKGGASKTTASLLLAATFGIHRGGYTLAWDNNETRGTMGWRAKQGRHTNTAVDLLRELDRFEDARSARIGDLDNFVRGQGSAQFDVLASDEDAASAASIDADAFTALHRSLSRFYRVIVVDTGNNMRASNWDAAVEAADQVVIVSTIREDTGQSAAWVADALGEKGFAEKVASAVTILAAPGPDPDRELSGRLRDHFGRLTRAVTLVPFDPSLVAGGPINIDLLSPASRDAWLQATALVADGL</sequence>
<name>A0A1H0PC48_9ACTN</name>
<dbReference type="RefSeq" id="WP_090476626.1">
    <property type="nucleotide sequence ID" value="NZ_LT629710.1"/>
</dbReference>
<dbReference type="STRING" id="1090615.SAMN04515671_2711"/>
<evidence type="ECO:0000313" key="2">
    <source>
        <dbReference type="EMBL" id="SDP02574.1"/>
    </source>
</evidence>
<keyword evidence="2" id="KW-0966">Cell projection</keyword>
<protein>
    <submittedName>
        <fullName evidence="2">MinD-like ATPase involved in chromosome partitioning or flagellar assembly</fullName>
    </submittedName>
</protein>
<dbReference type="GO" id="GO:0051782">
    <property type="term" value="P:negative regulation of cell division"/>
    <property type="evidence" value="ECO:0007669"/>
    <property type="project" value="TreeGrafter"/>
</dbReference>
<dbReference type="SUPFAM" id="SSF52540">
    <property type="entry name" value="P-loop containing nucleoside triphosphate hydrolases"/>
    <property type="match status" value="1"/>
</dbReference>
<reference evidence="2 3" key="1">
    <citation type="submission" date="2016-10" db="EMBL/GenBank/DDBJ databases">
        <authorList>
            <person name="de Groot N.N."/>
        </authorList>
    </citation>
    <scope>NUCLEOTIDE SEQUENCE [LARGE SCALE GENOMIC DNA]</scope>
    <source>
        <strain evidence="3">P4-7,KCTC 19426,CECT 7604</strain>
    </source>
</reference>
<gene>
    <name evidence="2" type="ORF">SAMN04515671_2711</name>
</gene>
<dbReference type="InterPro" id="IPR050625">
    <property type="entry name" value="ParA/MinD_ATPase"/>
</dbReference>
<keyword evidence="2" id="KW-0969">Cilium</keyword>
<evidence type="ECO:0000313" key="3">
    <source>
        <dbReference type="Proteomes" id="UP000198741"/>
    </source>
</evidence>
<dbReference type="OrthoDB" id="4640801at2"/>
<dbReference type="Proteomes" id="UP000198741">
    <property type="component" value="Chromosome I"/>
</dbReference>
<feature type="region of interest" description="Disordered" evidence="1">
    <location>
        <begin position="73"/>
        <end position="172"/>
    </location>
</feature>
<proteinExistence type="predicted"/>
<organism evidence="2 3">
    <name type="scientific">Nakamurella panacisegetis</name>
    <dbReference type="NCBI Taxonomy" id="1090615"/>
    <lineage>
        <taxon>Bacteria</taxon>
        <taxon>Bacillati</taxon>
        <taxon>Actinomycetota</taxon>
        <taxon>Actinomycetes</taxon>
        <taxon>Nakamurellales</taxon>
        <taxon>Nakamurellaceae</taxon>
        <taxon>Nakamurella</taxon>
    </lineage>
</organism>
<evidence type="ECO:0000256" key="1">
    <source>
        <dbReference type="SAM" id="MobiDB-lite"/>
    </source>
</evidence>
<dbReference type="GO" id="GO:0016887">
    <property type="term" value="F:ATP hydrolysis activity"/>
    <property type="evidence" value="ECO:0007669"/>
    <property type="project" value="TreeGrafter"/>
</dbReference>
<dbReference type="PANTHER" id="PTHR43384:SF14">
    <property type="entry name" value="ESX-1 SECRETION-ASSOCIATED PROTEIN ESPI"/>
    <property type="match status" value="1"/>
</dbReference>
<dbReference type="InterPro" id="IPR027417">
    <property type="entry name" value="P-loop_NTPase"/>
</dbReference>
<dbReference type="PANTHER" id="PTHR43384">
    <property type="entry name" value="SEPTUM SITE-DETERMINING PROTEIN MIND HOMOLOG, CHLOROPLASTIC-RELATED"/>
    <property type="match status" value="1"/>
</dbReference>
<keyword evidence="2" id="KW-0282">Flagellum</keyword>
<dbReference type="AlphaFoldDB" id="A0A1H0PC48"/>
<dbReference type="EMBL" id="LT629710">
    <property type="protein sequence ID" value="SDP02574.1"/>
    <property type="molecule type" value="Genomic_DNA"/>
</dbReference>
<dbReference type="GO" id="GO:0005524">
    <property type="term" value="F:ATP binding"/>
    <property type="evidence" value="ECO:0007669"/>
    <property type="project" value="TreeGrafter"/>
</dbReference>
<accession>A0A1H0PC48</accession>
<dbReference type="Gene3D" id="3.40.50.300">
    <property type="entry name" value="P-loop containing nucleotide triphosphate hydrolases"/>
    <property type="match status" value="1"/>
</dbReference>